<dbReference type="RefSeq" id="WP_256696708.1">
    <property type="nucleotide sequence ID" value="NZ_JANIES010000001.1"/>
</dbReference>
<sequence>MLVLRAIIVMMVFSLTGCTYYLWSLSDTRSTTVREMNFSDRISGMFEYKNVHLTEGDNGTGRDIIRLPDEGVGFVGDDNIYFVTVNGNELLALNDLMKKVPLRMNNDDKFIDMNLKGYYSKNTNAEFQKTVSVRTRKPLATLTQSQKKALEDKRFSSVEGYLQRSVTVEGIIINRMRLGSSFPQTTSLDESYQVRFYSSYRYDKFDSGSVALKLALTPVTLIGDVVFIPLYLLTAK</sequence>
<name>A0ABT1VKQ7_9GAMM</name>
<dbReference type="Proteomes" id="UP001300015">
    <property type="component" value="Unassembled WGS sequence"/>
</dbReference>
<comment type="caution">
    <text evidence="2">The sequence shown here is derived from an EMBL/GenBank/DDBJ whole genome shotgun (WGS) entry which is preliminary data.</text>
</comment>
<keyword evidence="1" id="KW-0812">Transmembrane</keyword>
<feature type="transmembrane region" description="Helical" evidence="1">
    <location>
        <begin position="210"/>
        <end position="233"/>
    </location>
</feature>
<keyword evidence="1" id="KW-0472">Membrane</keyword>
<keyword evidence="1" id="KW-1133">Transmembrane helix</keyword>
<evidence type="ECO:0008006" key="4">
    <source>
        <dbReference type="Google" id="ProtNLM"/>
    </source>
</evidence>
<dbReference type="EMBL" id="JANIET010000001">
    <property type="protein sequence ID" value="MCQ8228104.1"/>
    <property type="molecule type" value="Genomic_DNA"/>
</dbReference>
<keyword evidence="3" id="KW-1185">Reference proteome</keyword>
<proteinExistence type="predicted"/>
<gene>
    <name evidence="2" type="ORF">NQH49_11525</name>
</gene>
<evidence type="ECO:0000256" key="1">
    <source>
        <dbReference type="SAM" id="Phobius"/>
    </source>
</evidence>
<organism evidence="2 3">
    <name type="scientific">Pantoea trifolii</name>
    <dbReference type="NCBI Taxonomy" id="2968030"/>
    <lineage>
        <taxon>Bacteria</taxon>
        <taxon>Pseudomonadati</taxon>
        <taxon>Pseudomonadota</taxon>
        <taxon>Gammaproteobacteria</taxon>
        <taxon>Enterobacterales</taxon>
        <taxon>Erwiniaceae</taxon>
        <taxon>Pantoea</taxon>
    </lineage>
</organism>
<protein>
    <recommendedName>
        <fullName evidence="4">Lipoprotein</fullName>
    </recommendedName>
</protein>
<accession>A0ABT1VKQ7</accession>
<dbReference type="PROSITE" id="PS51257">
    <property type="entry name" value="PROKAR_LIPOPROTEIN"/>
    <property type="match status" value="1"/>
</dbReference>
<evidence type="ECO:0000313" key="3">
    <source>
        <dbReference type="Proteomes" id="UP001300015"/>
    </source>
</evidence>
<reference evidence="2 3" key="1">
    <citation type="submission" date="2022-07" db="EMBL/GenBank/DDBJ databases">
        <title>Pantoea trifolii sp. nov. isolated from root nodules of Trifolium rubens.</title>
        <authorList>
            <person name="Kalita M."/>
            <person name="Wdowiak-Wrobel S."/>
            <person name="Marek-Kozaczuk M."/>
            <person name="Palusinska-Szysz M."/>
            <person name="Sokolowski W."/>
            <person name="Coutinho T."/>
            <person name="Hlahane L."/>
        </authorList>
    </citation>
    <scope>NUCLEOTIDE SEQUENCE [LARGE SCALE GENOMIC DNA]</scope>
    <source>
        <strain evidence="2 3">MMK2</strain>
    </source>
</reference>
<feature type="transmembrane region" description="Helical" evidence="1">
    <location>
        <begin position="6"/>
        <end position="23"/>
    </location>
</feature>
<evidence type="ECO:0000313" key="2">
    <source>
        <dbReference type="EMBL" id="MCQ8228104.1"/>
    </source>
</evidence>